<dbReference type="PANTHER" id="PTHR43037:SF1">
    <property type="entry name" value="BLL1128 PROTEIN"/>
    <property type="match status" value="1"/>
</dbReference>
<dbReference type="InterPro" id="IPR029058">
    <property type="entry name" value="AB_hydrolase_fold"/>
</dbReference>
<feature type="domain" description="Phospholipase/carboxylesterase/thioesterase" evidence="3">
    <location>
        <begin position="49"/>
        <end position="239"/>
    </location>
</feature>
<accession>A0A413VL63</accession>
<dbReference type="RefSeq" id="WP_122201784.1">
    <property type="nucleotide sequence ID" value="NZ_CABJFV010000010.1"/>
</dbReference>
<proteinExistence type="predicted"/>
<protein>
    <submittedName>
        <fullName evidence="4">Phospholipase</fullName>
    </submittedName>
</protein>
<gene>
    <name evidence="4" type="ORF">DW888_13835</name>
</gene>
<name>A0A413VL63_9BACE</name>
<evidence type="ECO:0000256" key="2">
    <source>
        <dbReference type="SAM" id="SignalP"/>
    </source>
</evidence>
<evidence type="ECO:0000259" key="3">
    <source>
        <dbReference type="Pfam" id="PF02230"/>
    </source>
</evidence>
<dbReference type="Proteomes" id="UP000284379">
    <property type="component" value="Unassembled WGS sequence"/>
</dbReference>
<organism evidence="4 5">
    <name type="scientific">Bacteroides nordii</name>
    <dbReference type="NCBI Taxonomy" id="291645"/>
    <lineage>
        <taxon>Bacteria</taxon>
        <taxon>Pseudomonadati</taxon>
        <taxon>Bacteroidota</taxon>
        <taxon>Bacteroidia</taxon>
        <taxon>Bacteroidales</taxon>
        <taxon>Bacteroidaceae</taxon>
        <taxon>Bacteroides</taxon>
    </lineage>
</organism>
<dbReference type="Gene3D" id="3.40.50.1820">
    <property type="entry name" value="alpha/beta hydrolase"/>
    <property type="match status" value="1"/>
</dbReference>
<dbReference type="PANTHER" id="PTHR43037">
    <property type="entry name" value="UNNAMED PRODUCT-RELATED"/>
    <property type="match status" value="1"/>
</dbReference>
<dbReference type="EMBL" id="QSGO01000010">
    <property type="protein sequence ID" value="RHB34269.1"/>
    <property type="molecule type" value="Genomic_DNA"/>
</dbReference>
<dbReference type="InterPro" id="IPR050955">
    <property type="entry name" value="Plant_Biomass_Hydrol_Est"/>
</dbReference>
<feature type="chain" id="PRO_5019556167" evidence="2">
    <location>
        <begin position="20"/>
        <end position="257"/>
    </location>
</feature>
<keyword evidence="1 2" id="KW-0732">Signal</keyword>
<sequence length="257" mass="28847">MKKIISLGLLFLLTISVSAQEVYQKEVFISSRGDSLKYRLLRPEKEETGKKYPLVLFLHGGGERGSDNEKQLVHGGQMFLNPVNREKYPAFVLMPQCPIDAYWAYTSRPVSFVPSDMPAGQEISPIFSSLKELLDVYLNMPQIDKDRIYIIGLSMGGMGTYDMIIRFPELFAAAIPICGTVNPSRLADVKGVKFRIFHGDADNVVTVEGSRAAYKALKAAGVDVEYIEFPGCDHGSWNPAFNYPGFMDWLFSQKKKR</sequence>
<dbReference type="AlphaFoldDB" id="A0A413VL63"/>
<dbReference type="InterPro" id="IPR003140">
    <property type="entry name" value="PLipase/COase/thioEstase"/>
</dbReference>
<dbReference type="Pfam" id="PF02230">
    <property type="entry name" value="Abhydrolase_2"/>
    <property type="match status" value="1"/>
</dbReference>
<comment type="caution">
    <text evidence="4">The sequence shown here is derived from an EMBL/GenBank/DDBJ whole genome shotgun (WGS) entry which is preliminary data.</text>
</comment>
<reference evidence="4 5" key="1">
    <citation type="submission" date="2018-08" db="EMBL/GenBank/DDBJ databases">
        <title>A genome reference for cultivated species of the human gut microbiota.</title>
        <authorList>
            <person name="Zou Y."/>
            <person name="Xue W."/>
            <person name="Luo G."/>
        </authorList>
    </citation>
    <scope>NUCLEOTIDE SEQUENCE [LARGE SCALE GENOMIC DNA]</scope>
    <source>
        <strain evidence="4 5">AM40-30BH</strain>
    </source>
</reference>
<evidence type="ECO:0000313" key="5">
    <source>
        <dbReference type="Proteomes" id="UP000284379"/>
    </source>
</evidence>
<evidence type="ECO:0000313" key="4">
    <source>
        <dbReference type="EMBL" id="RHB34269.1"/>
    </source>
</evidence>
<feature type="signal peptide" evidence="2">
    <location>
        <begin position="1"/>
        <end position="19"/>
    </location>
</feature>
<evidence type="ECO:0000256" key="1">
    <source>
        <dbReference type="ARBA" id="ARBA00022729"/>
    </source>
</evidence>
<dbReference type="GO" id="GO:0016787">
    <property type="term" value="F:hydrolase activity"/>
    <property type="evidence" value="ECO:0007669"/>
    <property type="project" value="InterPro"/>
</dbReference>
<dbReference type="SUPFAM" id="SSF53474">
    <property type="entry name" value="alpha/beta-Hydrolases"/>
    <property type="match status" value="1"/>
</dbReference>